<dbReference type="InterPro" id="IPR038570">
    <property type="entry name" value="HicA_sf"/>
</dbReference>
<keyword evidence="2" id="KW-0540">Nuclease</keyword>
<comment type="caution">
    <text evidence="7">The sequence shown here is derived from an EMBL/GenBank/DDBJ whole genome shotgun (WGS) entry which is preliminary data.</text>
</comment>
<keyword evidence="4" id="KW-0378">Hydrolase</keyword>
<gene>
    <name evidence="7" type="ORF">HL657_03840</name>
</gene>
<dbReference type="Gene3D" id="3.30.920.30">
    <property type="entry name" value="Hypothetical protein"/>
    <property type="match status" value="1"/>
</dbReference>
<name>A0ABU3Z145_9EURY</name>
<evidence type="ECO:0000256" key="1">
    <source>
        <dbReference type="ARBA" id="ARBA00022649"/>
    </source>
</evidence>
<keyword evidence="5" id="KW-0694">RNA-binding</keyword>
<keyword evidence="8" id="KW-1185">Reference proteome</keyword>
<dbReference type="Proteomes" id="UP001273768">
    <property type="component" value="Unassembled WGS sequence"/>
</dbReference>
<keyword evidence="6" id="KW-0346">Stress response</keyword>
<organism evidence="7 8">
    <name type="scientific">Methanoculleus nereidis</name>
    <dbReference type="NCBI Taxonomy" id="2735141"/>
    <lineage>
        <taxon>Archaea</taxon>
        <taxon>Methanobacteriati</taxon>
        <taxon>Methanobacteriota</taxon>
        <taxon>Stenosarchaea group</taxon>
        <taxon>Methanomicrobia</taxon>
        <taxon>Methanomicrobiales</taxon>
        <taxon>Methanomicrobiaceae</taxon>
        <taxon>Methanoculleus</taxon>
    </lineage>
</organism>
<dbReference type="RefSeq" id="WP_153011839.1">
    <property type="nucleotide sequence ID" value="NZ_JABFFQ010000001.1"/>
</dbReference>
<evidence type="ECO:0000256" key="5">
    <source>
        <dbReference type="ARBA" id="ARBA00022884"/>
    </source>
</evidence>
<evidence type="ECO:0000313" key="8">
    <source>
        <dbReference type="Proteomes" id="UP001273768"/>
    </source>
</evidence>
<accession>A0ABU3Z145</accession>
<proteinExistence type="predicted"/>
<evidence type="ECO:0000256" key="2">
    <source>
        <dbReference type="ARBA" id="ARBA00022722"/>
    </source>
</evidence>
<keyword evidence="1" id="KW-1277">Toxin-antitoxin system</keyword>
<sequence length="72" mass="7752">MGRLRGIKGHEAVRAFVRAGGVMRQGKGDHVNIKMPSGAIITLPWSKELKIGLLTAAIKKAGLTEEEFLALL</sequence>
<keyword evidence="3" id="KW-0255">Endonuclease</keyword>
<evidence type="ECO:0000256" key="3">
    <source>
        <dbReference type="ARBA" id="ARBA00022759"/>
    </source>
</evidence>
<dbReference type="EMBL" id="JABFFQ010000001">
    <property type="protein sequence ID" value="MDV4342314.1"/>
    <property type="molecule type" value="Genomic_DNA"/>
</dbReference>
<evidence type="ECO:0000256" key="6">
    <source>
        <dbReference type="ARBA" id="ARBA00023016"/>
    </source>
</evidence>
<evidence type="ECO:0000313" key="7">
    <source>
        <dbReference type="EMBL" id="MDV4342314.1"/>
    </source>
</evidence>
<reference evidence="7 8" key="1">
    <citation type="submission" date="2020-05" db="EMBL/GenBank/DDBJ databases">
        <title>Isolation and characterization of methanoarchaea from a cold seep at offshore SW Taiwan.</title>
        <authorList>
            <person name="Chen Y.-W."/>
            <person name="Chen S.-C."/>
            <person name="Lai M.-C."/>
        </authorList>
    </citation>
    <scope>NUCLEOTIDE SEQUENCE [LARGE SCALE GENOMIC DNA]</scope>
    <source>
        <strain evidence="7 8">YWC-01</strain>
    </source>
</reference>
<evidence type="ECO:0000256" key="4">
    <source>
        <dbReference type="ARBA" id="ARBA00022801"/>
    </source>
</evidence>
<protein>
    <submittedName>
        <fullName evidence="7">Addiction module toxin, HicA family</fullName>
    </submittedName>
</protein>
<dbReference type="InterPro" id="IPR012933">
    <property type="entry name" value="HicA_mRNA_interferase"/>
</dbReference>
<dbReference type="Pfam" id="PF07927">
    <property type="entry name" value="HicA_toxin"/>
    <property type="match status" value="1"/>
</dbReference>
<dbReference type="SUPFAM" id="SSF54786">
    <property type="entry name" value="YcfA/nrd intein domain"/>
    <property type="match status" value="1"/>
</dbReference>